<keyword evidence="2" id="KW-1185">Reference proteome</keyword>
<organism evidence="1 2">
    <name type="scientific">Brumicola pallidula DSM 14239 = ACAM 615</name>
    <dbReference type="NCBI Taxonomy" id="1121922"/>
    <lineage>
        <taxon>Bacteria</taxon>
        <taxon>Pseudomonadati</taxon>
        <taxon>Pseudomonadota</taxon>
        <taxon>Gammaproteobacteria</taxon>
        <taxon>Alteromonadales</taxon>
        <taxon>Alteromonadaceae</taxon>
        <taxon>Brumicola</taxon>
    </lineage>
</organism>
<dbReference type="InterPro" id="IPR021457">
    <property type="entry name" value="DUF3108"/>
</dbReference>
<dbReference type="Pfam" id="PF11306">
    <property type="entry name" value="DUF3108"/>
    <property type="match status" value="1"/>
</dbReference>
<evidence type="ECO:0000313" key="1">
    <source>
        <dbReference type="EMBL" id="GAC29359.1"/>
    </source>
</evidence>
<sequence length="246" mass="28839">MDKNYRSVDMRATKLLKGISVVLLALFCSVSFAKDVIELPSPFVAHYEAYRHARNIGSAELSLKQTSADLYELKYSSKVSRFFLSDKRYETTTFSFINGKITPITYNFKRRGTGPNKSLNAKFDANTETIILQEQDNIKWDGEFDNQLFRIDISRQLAQEKTHFEYKFLNYRGQKRIYKIEVLEKEILTLPYGNVEAIKVTVNRDSSRRQTYAWFAPTLDYVLVRLQQFKDDEEQGDIRLKTYQKN</sequence>
<evidence type="ECO:0008006" key="3">
    <source>
        <dbReference type="Google" id="ProtNLM"/>
    </source>
</evidence>
<dbReference type="EMBL" id="BAEQ01000043">
    <property type="protein sequence ID" value="GAC29359.1"/>
    <property type="molecule type" value="Genomic_DNA"/>
</dbReference>
<proteinExistence type="predicted"/>
<reference evidence="2" key="1">
    <citation type="journal article" date="2014" name="Environ. Microbiol.">
        <title>Comparative genomics of the marine bacterial genus Glaciecola reveals the high degree of genomic diversity and genomic characteristic for cold adaptation.</title>
        <authorList>
            <person name="Qin Q.L."/>
            <person name="Xie B.B."/>
            <person name="Yu Y."/>
            <person name="Shu Y.L."/>
            <person name="Rong J.C."/>
            <person name="Zhang Y.J."/>
            <person name="Zhao D.L."/>
            <person name="Chen X.L."/>
            <person name="Zhang X.Y."/>
            <person name="Chen B."/>
            <person name="Zhou B.C."/>
            <person name="Zhang Y.Z."/>
        </authorList>
    </citation>
    <scope>NUCLEOTIDE SEQUENCE [LARGE SCALE GENOMIC DNA]</scope>
    <source>
        <strain evidence="2">ACAM 615</strain>
    </source>
</reference>
<dbReference type="Proteomes" id="UP000006251">
    <property type="component" value="Unassembled WGS sequence"/>
</dbReference>
<name>K6Y9F0_9ALTE</name>
<comment type="caution">
    <text evidence="1">The sequence shown here is derived from an EMBL/GenBank/DDBJ whole genome shotgun (WGS) entry which is preliminary data.</text>
</comment>
<dbReference type="STRING" id="1121922.GCA_000428905_03103"/>
<protein>
    <recommendedName>
        <fullName evidence="3">DUF3108 domain-containing protein</fullName>
    </recommendedName>
</protein>
<gene>
    <name evidence="1" type="ORF">GPAL_2502</name>
</gene>
<accession>K6Y9F0</accession>
<dbReference type="AlphaFoldDB" id="K6Y9F0"/>
<evidence type="ECO:0000313" key="2">
    <source>
        <dbReference type="Proteomes" id="UP000006251"/>
    </source>
</evidence>